<keyword evidence="2" id="KW-1185">Reference proteome</keyword>
<accession>A0A0U5HBN4</accession>
<reference evidence="2" key="1">
    <citation type="journal article" date="2016" name="Genome Announc.">
        <title>Draft genome sequences of fungus Aspergillus calidoustus.</title>
        <authorList>
            <person name="Horn F."/>
            <person name="Linde J."/>
            <person name="Mattern D.J."/>
            <person name="Walther G."/>
            <person name="Guthke R."/>
            <person name="Scherlach K."/>
            <person name="Martin K."/>
            <person name="Brakhage A.A."/>
            <person name="Petzke L."/>
            <person name="Valiante V."/>
        </authorList>
    </citation>
    <scope>NUCLEOTIDE SEQUENCE [LARGE SCALE GENOMIC DNA]</scope>
    <source>
        <strain evidence="2">SF006504</strain>
    </source>
</reference>
<organism evidence="1 2">
    <name type="scientific">Aspergillus calidoustus</name>
    <dbReference type="NCBI Taxonomy" id="454130"/>
    <lineage>
        <taxon>Eukaryota</taxon>
        <taxon>Fungi</taxon>
        <taxon>Dikarya</taxon>
        <taxon>Ascomycota</taxon>
        <taxon>Pezizomycotina</taxon>
        <taxon>Eurotiomycetes</taxon>
        <taxon>Eurotiomycetidae</taxon>
        <taxon>Eurotiales</taxon>
        <taxon>Aspergillaceae</taxon>
        <taxon>Aspergillus</taxon>
        <taxon>Aspergillus subgen. Nidulantes</taxon>
    </lineage>
</organism>
<dbReference type="STRING" id="454130.A0A0U5HBN4"/>
<proteinExistence type="predicted"/>
<dbReference type="OMA" id="RYTHPSF"/>
<evidence type="ECO:0008006" key="3">
    <source>
        <dbReference type="Google" id="ProtNLM"/>
    </source>
</evidence>
<sequence length="353" mass="39480">MSSPIIQVAILTPPGSQTSGPVAHTTQEVIDEDGDMIITISQSSFLVSSKAISLASPVFRAKFKNSRQQESPSSGRLRKFSLPEEDREAFVIFCNIAHHRIEALPKNVDIAGLYEITLFIQKYRCASAMAERCSGWIQHASKGAPPEDLWDLLLLAYLLDSQKYVSRISRMLVSMREGRFRRWDFAVNNLDFLPASALGLYTFPDYSAVDQSTNLPRLPDLLDEFRETVSSKVEMTLLRPLTKTGTGTCRRLAAFIVAYATSLRNAGILPGTEEFRFKTLSRIYTDAASLLPDTLGEFHPGCDDCSTVKEYVSSEKLLNQLNKCVNEEVGLCLLCLRNNKECRKHAKAVLDER</sequence>
<dbReference type="AlphaFoldDB" id="A0A0U5HBN4"/>
<dbReference type="Proteomes" id="UP000054771">
    <property type="component" value="Unassembled WGS sequence"/>
</dbReference>
<dbReference type="EMBL" id="CDMC01000028">
    <property type="protein sequence ID" value="CEL11620.1"/>
    <property type="molecule type" value="Genomic_DNA"/>
</dbReference>
<evidence type="ECO:0000313" key="1">
    <source>
        <dbReference type="EMBL" id="CEL11620.1"/>
    </source>
</evidence>
<gene>
    <name evidence="1" type="ORF">ASPCAL14720</name>
</gene>
<name>A0A0U5HBN4_ASPCI</name>
<dbReference type="OrthoDB" id="5275938at2759"/>
<evidence type="ECO:0000313" key="2">
    <source>
        <dbReference type="Proteomes" id="UP000054771"/>
    </source>
</evidence>
<protein>
    <recommendedName>
        <fullName evidence="3">BTB domain-containing protein</fullName>
    </recommendedName>
</protein>